<comment type="caution">
    <text evidence="1">The sequence shown here is derived from an EMBL/GenBank/DDBJ whole genome shotgun (WGS) entry which is preliminary data.</text>
</comment>
<sequence length="176" mass="20351">MEEKICSGCHIVLPILFSELKPLQYNAELKRWESTGKNAPSLQIIFSTHDPLTLSDVLFENVIFLDKTADQKTSISTDKKRTFGANVSDLFADSFFISDGLIGEFSDSKINKTIDWLRDENDKTNSELHRIIIEKIDEPIIQRKLAQMYSDKMKTDLARKLLQIELEEIQNRLKRM</sequence>
<evidence type="ECO:0000313" key="1">
    <source>
        <dbReference type="EMBL" id="MBL1220412.1"/>
    </source>
</evidence>
<keyword evidence="2" id="KW-1185">Reference proteome</keyword>
<proteinExistence type="predicted"/>
<evidence type="ECO:0008006" key="3">
    <source>
        <dbReference type="Google" id="ProtNLM"/>
    </source>
</evidence>
<reference evidence="1 2" key="1">
    <citation type="submission" date="2020-12" db="EMBL/GenBank/DDBJ databases">
        <title>Chryseobacterium endoalhailicus sp. nov., isolated from seed of leguminous plant.</title>
        <authorList>
            <person name="Zhang X."/>
        </authorList>
    </citation>
    <scope>NUCLEOTIDE SEQUENCE [LARGE SCALE GENOMIC DNA]</scope>
    <source>
        <strain evidence="1 2">L7</strain>
    </source>
</reference>
<accession>A0ABS1QDM0</accession>
<evidence type="ECO:0000313" key="2">
    <source>
        <dbReference type="Proteomes" id="UP000661696"/>
    </source>
</evidence>
<dbReference type="Proteomes" id="UP000661696">
    <property type="component" value="Unassembled WGS sequence"/>
</dbReference>
<name>A0ABS1QDM0_9FLAO</name>
<protein>
    <recommendedName>
        <fullName evidence="3">ATPase AAA-type core domain-containing protein</fullName>
    </recommendedName>
</protein>
<gene>
    <name evidence="1" type="ORF">JET18_06155</name>
</gene>
<organism evidence="1 2">
    <name type="scientific">Chryseobacterium endalhagicum</name>
    <dbReference type="NCBI Taxonomy" id="2797638"/>
    <lineage>
        <taxon>Bacteria</taxon>
        <taxon>Pseudomonadati</taxon>
        <taxon>Bacteroidota</taxon>
        <taxon>Flavobacteriia</taxon>
        <taxon>Flavobacteriales</taxon>
        <taxon>Weeksellaceae</taxon>
        <taxon>Chryseobacterium group</taxon>
        <taxon>Chryseobacterium</taxon>
    </lineage>
</organism>
<dbReference type="EMBL" id="JAELVM010000001">
    <property type="protein sequence ID" value="MBL1220412.1"/>
    <property type="molecule type" value="Genomic_DNA"/>
</dbReference>
<dbReference type="RefSeq" id="WP_202089730.1">
    <property type="nucleotide sequence ID" value="NZ_JAELVM010000001.1"/>
</dbReference>